<proteinExistence type="predicted"/>
<keyword evidence="2" id="KW-0812">Transmembrane</keyword>
<sequence>MPFHEFRPGRLVAGVTGLAVAAVYLGDAAGSWDAPWYAVVPLLSCGLPLAALAGWVGHRVRRRRTARSTPADGTARAAGAPTGAGRATG</sequence>
<keyword evidence="2" id="KW-1133">Transmembrane helix</keyword>
<organism evidence="3 4">
    <name type="scientific">Streptomyces rubrolavendulae</name>
    <dbReference type="NCBI Taxonomy" id="285473"/>
    <lineage>
        <taxon>Bacteria</taxon>
        <taxon>Bacillati</taxon>
        <taxon>Actinomycetota</taxon>
        <taxon>Actinomycetes</taxon>
        <taxon>Kitasatosporales</taxon>
        <taxon>Streptomycetaceae</taxon>
        <taxon>Streptomyces</taxon>
    </lineage>
</organism>
<dbReference type="AlphaFoldDB" id="A0A1D8G577"/>
<dbReference type="KEGG" id="srn:A4G23_03462"/>
<feature type="transmembrane region" description="Helical" evidence="2">
    <location>
        <begin position="38"/>
        <end position="57"/>
    </location>
</feature>
<evidence type="ECO:0000256" key="2">
    <source>
        <dbReference type="SAM" id="Phobius"/>
    </source>
</evidence>
<name>A0A1D8G577_9ACTN</name>
<evidence type="ECO:0000313" key="4">
    <source>
        <dbReference type="Proteomes" id="UP000095349"/>
    </source>
</evidence>
<evidence type="ECO:0000313" key="3">
    <source>
        <dbReference type="EMBL" id="AOT60587.1"/>
    </source>
</evidence>
<dbReference type="STRING" id="285473.A4G23_03462"/>
<dbReference type="GeneID" id="91404997"/>
<feature type="compositionally biased region" description="Low complexity" evidence="1">
    <location>
        <begin position="67"/>
        <end position="89"/>
    </location>
</feature>
<dbReference type="Proteomes" id="UP000095349">
    <property type="component" value="Chromosome"/>
</dbReference>
<dbReference type="RefSeq" id="WP_031129269.1">
    <property type="nucleotide sequence ID" value="NZ_CP017316.1"/>
</dbReference>
<evidence type="ECO:0000256" key="1">
    <source>
        <dbReference type="SAM" id="MobiDB-lite"/>
    </source>
</evidence>
<keyword evidence="4" id="KW-1185">Reference proteome</keyword>
<dbReference type="OrthoDB" id="4338664at2"/>
<reference evidence="3 4" key="1">
    <citation type="submission" date="2016-09" db="EMBL/GenBank/DDBJ databases">
        <title>Streptomyces rubrolavendulae MJM4426 Genome sequencing and assembly.</title>
        <authorList>
            <person name="Kim J.-G."/>
        </authorList>
    </citation>
    <scope>NUCLEOTIDE SEQUENCE [LARGE SCALE GENOMIC DNA]</scope>
    <source>
        <strain evidence="3 4">MJM4426</strain>
    </source>
</reference>
<protein>
    <submittedName>
        <fullName evidence="3">Uncharacterized protein</fullName>
    </submittedName>
</protein>
<dbReference type="PATRIC" id="fig|285473.5.peg.3622"/>
<gene>
    <name evidence="3" type="ORF">A4G23_03462</name>
</gene>
<dbReference type="EMBL" id="CP017316">
    <property type="protein sequence ID" value="AOT60587.1"/>
    <property type="molecule type" value="Genomic_DNA"/>
</dbReference>
<accession>A0A1D8G577</accession>
<feature type="region of interest" description="Disordered" evidence="1">
    <location>
        <begin position="63"/>
        <end position="89"/>
    </location>
</feature>
<keyword evidence="2" id="KW-0472">Membrane</keyword>